<dbReference type="Proteomes" id="UP001369958">
    <property type="component" value="Chromosome"/>
</dbReference>
<sequence>MKRQSQPVRGTIQRNRPVFFGCDEINDPVTGHVRFSRPLRSPGSATPHFRVAVELSDGRAAIGYWTPGRPVELT</sequence>
<keyword evidence="2" id="KW-1185">Reference proteome</keyword>
<proteinExistence type="predicted"/>
<evidence type="ECO:0000313" key="2">
    <source>
        <dbReference type="Proteomes" id="UP001369958"/>
    </source>
</evidence>
<organism evidence="1 2">
    <name type="scientific">Pelagibacterium nitratireducens</name>
    <dbReference type="NCBI Taxonomy" id="1046114"/>
    <lineage>
        <taxon>Bacteria</taxon>
        <taxon>Pseudomonadati</taxon>
        <taxon>Pseudomonadota</taxon>
        <taxon>Alphaproteobacteria</taxon>
        <taxon>Hyphomicrobiales</taxon>
        <taxon>Devosiaceae</taxon>
        <taxon>Pelagibacterium</taxon>
    </lineage>
</organism>
<reference evidence="1 2" key="1">
    <citation type="submission" date="2024-02" db="EMBL/GenBank/DDBJ databases">
        <title>Complete genome sequence of Pelagibacterium nitratireducens ZH15.</title>
        <authorList>
            <person name="Zhao L.H."/>
        </authorList>
    </citation>
    <scope>NUCLEOTIDE SEQUENCE [LARGE SCALE GENOMIC DNA]</scope>
    <source>
        <strain evidence="1 2">ZH15</strain>
    </source>
</reference>
<evidence type="ECO:0000313" key="1">
    <source>
        <dbReference type="EMBL" id="WWT31420.1"/>
    </source>
</evidence>
<name>A0ABZ2I1H8_9HYPH</name>
<gene>
    <name evidence="1" type="ORF">V6617_10270</name>
</gene>
<protein>
    <submittedName>
        <fullName evidence="1">Uncharacterized protein</fullName>
    </submittedName>
</protein>
<accession>A0ABZ2I1H8</accession>
<dbReference type="RefSeq" id="WP_338606890.1">
    <property type="nucleotide sequence ID" value="NZ_CP146275.1"/>
</dbReference>
<dbReference type="EMBL" id="CP146275">
    <property type="protein sequence ID" value="WWT31420.1"/>
    <property type="molecule type" value="Genomic_DNA"/>
</dbReference>